<dbReference type="GO" id="GO:0099095">
    <property type="term" value="F:ligand-gated monoatomic anion channel activity"/>
    <property type="evidence" value="ECO:0007669"/>
    <property type="project" value="UniProtKB-ARBA"/>
</dbReference>
<dbReference type="Proteomes" id="UP000821837">
    <property type="component" value="Chromosome 5"/>
</dbReference>
<name>A0A9D4PT12_RHISA</name>
<dbReference type="PRINTS" id="PR00253">
    <property type="entry name" value="GABAARECEPTR"/>
</dbReference>
<dbReference type="GO" id="GO:0005230">
    <property type="term" value="F:extracellular ligand-gated monoatomic ion channel activity"/>
    <property type="evidence" value="ECO:0007669"/>
    <property type="project" value="InterPro"/>
</dbReference>
<evidence type="ECO:0000256" key="11">
    <source>
        <dbReference type="RuleBase" id="RU000687"/>
    </source>
</evidence>
<evidence type="ECO:0000256" key="5">
    <source>
        <dbReference type="ARBA" id="ARBA00022692"/>
    </source>
</evidence>
<feature type="transmembrane region" description="Helical" evidence="11">
    <location>
        <begin position="689"/>
        <end position="711"/>
    </location>
</feature>
<dbReference type="VEuPathDB" id="VectorBase:RSAN_026022"/>
<feature type="domain" description="Neurotransmitter-gated ion-channel transmembrane" evidence="13">
    <location>
        <begin position="630"/>
        <end position="713"/>
    </location>
</feature>
<evidence type="ECO:0000256" key="3">
    <source>
        <dbReference type="ARBA" id="ARBA00022448"/>
    </source>
</evidence>
<dbReference type="Gene3D" id="2.70.170.10">
    <property type="entry name" value="Neurotransmitter-gated ion-channel ligand-binding domain"/>
    <property type="match status" value="2"/>
</dbReference>
<reference evidence="14" key="2">
    <citation type="submission" date="2021-09" db="EMBL/GenBank/DDBJ databases">
        <authorList>
            <person name="Jia N."/>
            <person name="Wang J."/>
            <person name="Shi W."/>
            <person name="Du L."/>
            <person name="Sun Y."/>
            <person name="Zhan W."/>
            <person name="Jiang J."/>
            <person name="Wang Q."/>
            <person name="Zhang B."/>
            <person name="Ji P."/>
            <person name="Sakyi L.B."/>
            <person name="Cui X."/>
            <person name="Yuan T."/>
            <person name="Jiang B."/>
            <person name="Yang W."/>
            <person name="Lam T.T.-Y."/>
            <person name="Chang Q."/>
            <person name="Ding S."/>
            <person name="Wang X."/>
            <person name="Zhu J."/>
            <person name="Ruan X."/>
            <person name="Zhao L."/>
            <person name="Wei J."/>
            <person name="Que T."/>
            <person name="Du C."/>
            <person name="Cheng J."/>
            <person name="Dai P."/>
            <person name="Han X."/>
            <person name="Huang E."/>
            <person name="Gao Y."/>
            <person name="Liu J."/>
            <person name="Shao H."/>
            <person name="Ye R."/>
            <person name="Li L."/>
            <person name="Wei W."/>
            <person name="Wang X."/>
            <person name="Wang C."/>
            <person name="Huo Q."/>
            <person name="Li W."/>
            <person name="Guo W."/>
            <person name="Chen H."/>
            <person name="Chen S."/>
            <person name="Zhou L."/>
            <person name="Zhou L."/>
            <person name="Ni X."/>
            <person name="Tian J."/>
            <person name="Zhou Y."/>
            <person name="Sheng Y."/>
            <person name="Liu T."/>
            <person name="Pan Y."/>
            <person name="Xia L."/>
            <person name="Li J."/>
            <person name="Zhao F."/>
            <person name="Cao W."/>
        </authorList>
    </citation>
    <scope>NUCLEOTIDE SEQUENCE</scope>
    <source>
        <strain evidence="14">Rsan-2018</strain>
        <tissue evidence="14">Larvae</tissue>
    </source>
</reference>
<comment type="similarity">
    <text evidence="11">Belongs to the ligand-gated ion channel (TC 1.A.9) family.</text>
</comment>
<dbReference type="InterPro" id="IPR006028">
    <property type="entry name" value="GABAA/Glycine_rcpt"/>
</dbReference>
<dbReference type="GO" id="GO:0005886">
    <property type="term" value="C:plasma membrane"/>
    <property type="evidence" value="ECO:0007669"/>
    <property type="project" value="UniProtKB-SubCell"/>
</dbReference>
<evidence type="ECO:0000256" key="4">
    <source>
        <dbReference type="ARBA" id="ARBA00022475"/>
    </source>
</evidence>
<dbReference type="InterPro" id="IPR036734">
    <property type="entry name" value="Neur_chan_lig-bd_sf"/>
</dbReference>
<feature type="transmembrane region" description="Helical" evidence="11">
    <location>
        <begin position="624"/>
        <end position="645"/>
    </location>
</feature>
<feature type="domain" description="Neurotransmitter-gated ion-channel ligand-binding" evidence="12">
    <location>
        <begin position="43"/>
        <end position="228"/>
    </location>
</feature>
<comment type="caution">
    <text evidence="14">The sequence shown here is derived from an EMBL/GenBank/DDBJ whole genome shotgun (WGS) entry which is preliminary data.</text>
</comment>
<dbReference type="Pfam" id="PF02932">
    <property type="entry name" value="Neur_chan_memb"/>
    <property type="match status" value="2"/>
</dbReference>
<dbReference type="Gene3D" id="1.20.58.390">
    <property type="entry name" value="Neurotransmitter-gated ion-channel transmembrane domain"/>
    <property type="match status" value="2"/>
</dbReference>
<keyword evidence="5 11" id="KW-0812">Transmembrane</keyword>
<dbReference type="Pfam" id="PF02931">
    <property type="entry name" value="Neur_chan_LBD"/>
    <property type="match status" value="2"/>
</dbReference>
<evidence type="ECO:0000259" key="13">
    <source>
        <dbReference type="Pfam" id="PF02932"/>
    </source>
</evidence>
<dbReference type="SUPFAM" id="SSF90112">
    <property type="entry name" value="Neurotransmitter-gated ion-channel transmembrane pore"/>
    <property type="match status" value="2"/>
</dbReference>
<dbReference type="PRINTS" id="PR00252">
    <property type="entry name" value="NRIONCHANNEL"/>
</dbReference>
<dbReference type="InterPro" id="IPR018000">
    <property type="entry name" value="Neurotransmitter_ion_chnl_CS"/>
</dbReference>
<evidence type="ECO:0000256" key="10">
    <source>
        <dbReference type="ARBA" id="ARBA00023303"/>
    </source>
</evidence>
<feature type="domain" description="Neurotransmitter-gated ion-channel ligand-binding" evidence="12">
    <location>
        <begin position="418"/>
        <end position="621"/>
    </location>
</feature>
<dbReference type="PROSITE" id="PS00236">
    <property type="entry name" value="NEUROTR_ION_CHANNEL"/>
    <property type="match status" value="2"/>
</dbReference>
<comment type="subcellular location">
    <subcellularLocation>
        <location evidence="2">Cell membrane</location>
    </subcellularLocation>
    <subcellularLocation>
        <location evidence="1">Membrane</location>
        <topology evidence="1">Multi-pass membrane protein</topology>
    </subcellularLocation>
</comment>
<evidence type="ECO:0000313" key="15">
    <source>
        <dbReference type="Proteomes" id="UP000821837"/>
    </source>
</evidence>
<proteinExistence type="inferred from homology"/>
<dbReference type="SUPFAM" id="SSF63712">
    <property type="entry name" value="Nicotinic receptor ligand binding domain-like"/>
    <property type="match status" value="2"/>
</dbReference>
<dbReference type="GO" id="GO:0005254">
    <property type="term" value="F:chloride channel activity"/>
    <property type="evidence" value="ECO:0007669"/>
    <property type="project" value="UniProtKB-ARBA"/>
</dbReference>
<evidence type="ECO:0000313" key="14">
    <source>
        <dbReference type="EMBL" id="KAH7952348.1"/>
    </source>
</evidence>
<protein>
    <submittedName>
        <fullName evidence="14">Uncharacterized protein</fullName>
    </submittedName>
</protein>
<comment type="caution">
    <text evidence="11">Lacks conserved residue(s) required for the propagation of feature annotation.</text>
</comment>
<dbReference type="VEuPathDB" id="VectorBase:RSAN_041497"/>
<dbReference type="InterPro" id="IPR006202">
    <property type="entry name" value="Neur_chan_lig-bd"/>
</dbReference>
<dbReference type="GO" id="GO:0004888">
    <property type="term" value="F:transmembrane signaling receptor activity"/>
    <property type="evidence" value="ECO:0007669"/>
    <property type="project" value="InterPro"/>
</dbReference>
<dbReference type="InterPro" id="IPR038050">
    <property type="entry name" value="Neuro_actylchol_rec"/>
</dbReference>
<dbReference type="InterPro" id="IPR036719">
    <property type="entry name" value="Neuro-gated_channel_TM_sf"/>
</dbReference>
<evidence type="ECO:0000256" key="8">
    <source>
        <dbReference type="ARBA" id="ARBA00023065"/>
    </source>
</evidence>
<keyword evidence="4" id="KW-1003">Cell membrane</keyword>
<sequence>MRVPGLGDVASKDHVHWLEPQNDRKEPHESRVVMGDFPELPFLDEILEHYDRRAWPTFGTPLPTEVTVFLDIYDMGPLNSASMDYDLDAYLQQSWYDPRLSLLRFGINETVMLSGEAITALIWKPDLYFVNAKRATVHDVTAPNELVQITPGGYVLYGVRVRLKLSCHMYFHLFPLDRQKCFIVIRPYAQRNDQTRISWARDKPISLEFDIQMEEFDLVGFYTGQFVERRQIGTFSTLNVTFLLHRRIEFHLIQSYFTTCLAVFISWVPFYITMLLPQIRVAIGCTTLLTVLSIMSSVRTVAPRVTYVKAIDVWATLCIIFIFAELAETTLVNYLIRMKLRPHIMRRVDFGIANLLHYIRHGYPTDDFLLKLDSKSKLELHRNQKRAEAIDRASRYIDLFGLGMRYASLELSRKIAALDDVLERYDKRAWPTYGTGQPTDVSVNLIVYELGPLNEKDMDFRVDLDLQESWIDERMALYEHGVNYSFITNEGSLIGSIWKPDIFFVNAKDATTHDITVPNQLLQILPDGVILFSIRITLRLSCLMDFQLFPLDRQICDIVFRPYSHTDEKVAIYWRETNPVVLEFSNDAPEFDVINFQIHNFTRFHRTGNFSSLKMEFLLERDPGFYLVHLYLPLTLTVLMSWHALWLKVEIPQARMVLTIQCLLTIVTVSNGARALVPRVSYLKAADVWITACILFVYGTILVSTMVNYMARLKLRSLWLRKADQAFADVCHVIKHGTPSDDFLLKMKRANKQEHHRNVKRSESVERHARYLFPACFLLFNIVYWPFYMLRAYSYF</sequence>
<evidence type="ECO:0000256" key="9">
    <source>
        <dbReference type="ARBA" id="ARBA00023136"/>
    </source>
</evidence>
<feature type="domain" description="Neurotransmitter-gated ion-channel transmembrane" evidence="13">
    <location>
        <begin position="260"/>
        <end position="346"/>
    </location>
</feature>
<feature type="transmembrane region" description="Helical" evidence="11">
    <location>
        <begin position="256"/>
        <end position="274"/>
    </location>
</feature>
<keyword evidence="10 11" id="KW-0407">Ion channel</keyword>
<feature type="transmembrane region" description="Helical" evidence="11">
    <location>
        <begin position="771"/>
        <end position="790"/>
    </location>
</feature>
<evidence type="ECO:0000256" key="6">
    <source>
        <dbReference type="ARBA" id="ARBA00022729"/>
    </source>
</evidence>
<gene>
    <name evidence="14" type="ORF">HPB52_022022</name>
</gene>
<keyword evidence="3 11" id="KW-0813">Transport</keyword>
<dbReference type="AlphaFoldDB" id="A0A9D4PT12"/>
<evidence type="ECO:0000256" key="7">
    <source>
        <dbReference type="ARBA" id="ARBA00022989"/>
    </source>
</evidence>
<keyword evidence="8 11" id="KW-0406">Ion transport</keyword>
<keyword evidence="9 11" id="KW-0472">Membrane</keyword>
<dbReference type="InterPro" id="IPR006029">
    <property type="entry name" value="Neurotrans-gated_channel_TM"/>
</dbReference>
<dbReference type="PANTHER" id="PTHR18945">
    <property type="entry name" value="NEUROTRANSMITTER GATED ION CHANNEL"/>
    <property type="match status" value="1"/>
</dbReference>
<dbReference type="FunFam" id="2.70.170.10:FF:000065">
    <property type="entry name" value="Glutamate-gated chloride channel, putative"/>
    <property type="match status" value="1"/>
</dbReference>
<feature type="transmembrane region" description="Helical" evidence="11">
    <location>
        <begin position="314"/>
        <end position="336"/>
    </location>
</feature>
<dbReference type="CDD" id="cd18990">
    <property type="entry name" value="LGIC_ECD_GABAAR"/>
    <property type="match status" value="2"/>
</dbReference>
<organism evidence="14 15">
    <name type="scientific">Rhipicephalus sanguineus</name>
    <name type="common">Brown dog tick</name>
    <name type="synonym">Ixodes sanguineus</name>
    <dbReference type="NCBI Taxonomy" id="34632"/>
    <lineage>
        <taxon>Eukaryota</taxon>
        <taxon>Metazoa</taxon>
        <taxon>Ecdysozoa</taxon>
        <taxon>Arthropoda</taxon>
        <taxon>Chelicerata</taxon>
        <taxon>Arachnida</taxon>
        <taxon>Acari</taxon>
        <taxon>Parasitiformes</taxon>
        <taxon>Ixodida</taxon>
        <taxon>Ixodoidea</taxon>
        <taxon>Ixodidae</taxon>
        <taxon>Rhipicephalinae</taxon>
        <taxon>Rhipicephalus</taxon>
        <taxon>Rhipicephalus</taxon>
    </lineage>
</organism>
<evidence type="ECO:0000256" key="2">
    <source>
        <dbReference type="ARBA" id="ARBA00004236"/>
    </source>
</evidence>
<dbReference type="EMBL" id="JABSTV010001251">
    <property type="protein sequence ID" value="KAH7952348.1"/>
    <property type="molecule type" value="Genomic_DNA"/>
</dbReference>
<accession>A0A9D4PT12</accession>
<evidence type="ECO:0000256" key="1">
    <source>
        <dbReference type="ARBA" id="ARBA00004141"/>
    </source>
</evidence>
<keyword evidence="6" id="KW-0732">Signal</keyword>
<keyword evidence="15" id="KW-1185">Reference proteome</keyword>
<evidence type="ECO:0000259" key="12">
    <source>
        <dbReference type="Pfam" id="PF02931"/>
    </source>
</evidence>
<keyword evidence="7 11" id="KW-1133">Transmembrane helix</keyword>
<reference evidence="14" key="1">
    <citation type="journal article" date="2020" name="Cell">
        <title>Large-Scale Comparative Analyses of Tick Genomes Elucidate Their Genetic Diversity and Vector Capacities.</title>
        <authorList>
            <consortium name="Tick Genome and Microbiome Consortium (TIGMIC)"/>
            <person name="Jia N."/>
            <person name="Wang J."/>
            <person name="Shi W."/>
            <person name="Du L."/>
            <person name="Sun Y."/>
            <person name="Zhan W."/>
            <person name="Jiang J.F."/>
            <person name="Wang Q."/>
            <person name="Zhang B."/>
            <person name="Ji P."/>
            <person name="Bell-Sakyi L."/>
            <person name="Cui X.M."/>
            <person name="Yuan T.T."/>
            <person name="Jiang B.G."/>
            <person name="Yang W.F."/>
            <person name="Lam T.T."/>
            <person name="Chang Q.C."/>
            <person name="Ding S.J."/>
            <person name="Wang X.J."/>
            <person name="Zhu J.G."/>
            <person name="Ruan X.D."/>
            <person name="Zhao L."/>
            <person name="Wei J.T."/>
            <person name="Ye R.Z."/>
            <person name="Que T.C."/>
            <person name="Du C.H."/>
            <person name="Zhou Y.H."/>
            <person name="Cheng J.X."/>
            <person name="Dai P.F."/>
            <person name="Guo W.B."/>
            <person name="Han X.H."/>
            <person name="Huang E.J."/>
            <person name="Li L.F."/>
            <person name="Wei W."/>
            <person name="Gao Y.C."/>
            <person name="Liu J.Z."/>
            <person name="Shao H.Z."/>
            <person name="Wang X."/>
            <person name="Wang C.C."/>
            <person name="Yang T.C."/>
            <person name="Huo Q.B."/>
            <person name="Li W."/>
            <person name="Chen H.Y."/>
            <person name="Chen S.E."/>
            <person name="Zhou L.G."/>
            <person name="Ni X.B."/>
            <person name="Tian J.H."/>
            <person name="Sheng Y."/>
            <person name="Liu T."/>
            <person name="Pan Y.S."/>
            <person name="Xia L.Y."/>
            <person name="Li J."/>
            <person name="Zhao F."/>
            <person name="Cao W.C."/>
        </authorList>
    </citation>
    <scope>NUCLEOTIDE SEQUENCE</scope>
    <source>
        <strain evidence="14">Rsan-2018</strain>
    </source>
</reference>
<feature type="transmembrane region" description="Helical" evidence="11">
    <location>
        <begin position="281"/>
        <end position="302"/>
    </location>
</feature>
<dbReference type="InterPro" id="IPR006201">
    <property type="entry name" value="Neur_channel"/>
</dbReference>
<dbReference type="CDD" id="cd19049">
    <property type="entry name" value="LGIC_TM_anion"/>
    <property type="match status" value="2"/>
</dbReference>